<comment type="similarity">
    <text evidence="2">Belongs to the outer membrane factor (OMF) (TC 1.B.17) family.</text>
</comment>
<feature type="transmembrane region" description="Helical" evidence="9">
    <location>
        <begin position="393"/>
        <end position="416"/>
    </location>
</feature>
<keyword evidence="6 9" id="KW-0812">Transmembrane</keyword>
<dbReference type="SUPFAM" id="SSF82693">
    <property type="entry name" value="Multidrug efflux transporter AcrB pore domain, PN1, PN2, PC1 and PC2 subdomains"/>
    <property type="match status" value="3"/>
</dbReference>
<feature type="transmembrane region" description="Helical" evidence="9">
    <location>
        <begin position="448"/>
        <end position="467"/>
    </location>
</feature>
<dbReference type="EMBL" id="CP090145">
    <property type="protein sequence ID" value="UOX32974.1"/>
    <property type="molecule type" value="Genomic_DNA"/>
</dbReference>
<evidence type="ECO:0000256" key="5">
    <source>
        <dbReference type="ARBA" id="ARBA00022475"/>
    </source>
</evidence>
<feature type="transmembrane region" description="Helical" evidence="9">
    <location>
        <begin position="970"/>
        <end position="991"/>
    </location>
</feature>
<keyword evidence="8 9" id="KW-0472">Membrane</keyword>
<evidence type="ECO:0000256" key="2">
    <source>
        <dbReference type="ARBA" id="ARBA00007613"/>
    </source>
</evidence>
<gene>
    <name evidence="10" type="ORF">LXD69_13120</name>
</gene>
<organism evidence="10 11">
    <name type="scientific">Flavobacterium sediminilitoris</name>
    <dbReference type="NCBI Taxonomy" id="2024526"/>
    <lineage>
        <taxon>Bacteria</taxon>
        <taxon>Pseudomonadati</taxon>
        <taxon>Bacteroidota</taxon>
        <taxon>Flavobacteriia</taxon>
        <taxon>Flavobacteriales</taxon>
        <taxon>Flavobacteriaceae</taxon>
        <taxon>Flavobacterium</taxon>
    </lineage>
</organism>
<dbReference type="InterPro" id="IPR027463">
    <property type="entry name" value="AcrB_DN_DC_subdom"/>
</dbReference>
<dbReference type="InterPro" id="IPR004763">
    <property type="entry name" value="CusA-like"/>
</dbReference>
<dbReference type="Gene3D" id="3.30.2090.10">
    <property type="entry name" value="Multidrug efflux transporter AcrB TolC docking domain, DN and DC subdomains"/>
    <property type="match status" value="2"/>
</dbReference>
<dbReference type="Proteomes" id="UP000830454">
    <property type="component" value="Chromosome"/>
</dbReference>
<dbReference type="Pfam" id="PF02321">
    <property type="entry name" value="OEP"/>
    <property type="match status" value="1"/>
</dbReference>
<dbReference type="Gene3D" id="3.30.70.1440">
    <property type="entry name" value="Multidrug efflux transporter AcrB pore domain"/>
    <property type="match status" value="1"/>
</dbReference>
<comment type="subcellular location">
    <subcellularLocation>
        <location evidence="1">Cell membrane</location>
        <topology evidence="1">Multi-pass membrane protein</topology>
    </subcellularLocation>
</comment>
<feature type="transmembrane region" description="Helical" evidence="9">
    <location>
        <begin position="367"/>
        <end position="387"/>
    </location>
</feature>
<keyword evidence="11" id="KW-1185">Reference proteome</keyword>
<feature type="transmembrane region" description="Helical" evidence="9">
    <location>
        <begin position="924"/>
        <end position="949"/>
    </location>
</feature>
<dbReference type="PANTHER" id="PTHR32063">
    <property type="match status" value="1"/>
</dbReference>
<comment type="similarity">
    <text evidence="3">Belongs to the resistance-nodulation-cell division (RND) (TC 2.A.6) family.</text>
</comment>
<dbReference type="Gene3D" id="1.20.1600.10">
    <property type="entry name" value="Outer membrane efflux proteins (OEP)"/>
    <property type="match status" value="1"/>
</dbReference>
<evidence type="ECO:0000256" key="3">
    <source>
        <dbReference type="ARBA" id="ARBA00010942"/>
    </source>
</evidence>
<reference evidence="10" key="1">
    <citation type="submission" date="2021-12" db="EMBL/GenBank/DDBJ databases">
        <authorList>
            <person name="Cha I.-T."/>
            <person name="Lee K.-E."/>
            <person name="Park S.-J."/>
        </authorList>
    </citation>
    <scope>NUCLEOTIDE SEQUENCE</scope>
    <source>
        <strain evidence="10">YSM-43</strain>
    </source>
</reference>
<dbReference type="Gene3D" id="1.20.1640.10">
    <property type="entry name" value="Multidrug efflux transporter AcrB transmembrane domain"/>
    <property type="match status" value="2"/>
</dbReference>
<dbReference type="Gene3D" id="3.30.70.1320">
    <property type="entry name" value="Multidrug efflux transporter AcrB pore domain like"/>
    <property type="match status" value="1"/>
</dbReference>
<evidence type="ECO:0000256" key="7">
    <source>
        <dbReference type="ARBA" id="ARBA00022989"/>
    </source>
</evidence>
<feature type="transmembrane region" description="Helical" evidence="9">
    <location>
        <begin position="479"/>
        <end position="502"/>
    </location>
</feature>
<dbReference type="Gene3D" id="3.30.70.1430">
    <property type="entry name" value="Multidrug efflux transporter AcrB pore domain"/>
    <property type="match status" value="2"/>
</dbReference>
<reference evidence="10" key="2">
    <citation type="submission" date="2022-04" db="EMBL/GenBank/DDBJ databases">
        <title>Complete Genome Sequence of Flavobacterium sediminilitoris YSM-43, Isolated from a Tidal Sediment.</title>
        <authorList>
            <person name="Lee P.A."/>
        </authorList>
    </citation>
    <scope>NUCLEOTIDE SEQUENCE</scope>
    <source>
        <strain evidence="10">YSM-43</strain>
    </source>
</reference>
<keyword evidence="4" id="KW-0813">Transport</keyword>
<evidence type="ECO:0000256" key="8">
    <source>
        <dbReference type="ARBA" id="ARBA00023136"/>
    </source>
</evidence>
<dbReference type="PANTHER" id="PTHR32063:SF24">
    <property type="entry name" value="CATION EFFLUX SYSTEM (ACRB_ACRD_ACRF FAMILY)"/>
    <property type="match status" value="1"/>
</dbReference>
<dbReference type="InterPro" id="IPR001036">
    <property type="entry name" value="Acrflvin-R"/>
</dbReference>
<protein>
    <submittedName>
        <fullName evidence="10">CusA/CzcA family heavy metal efflux RND transporter</fullName>
    </submittedName>
</protein>
<dbReference type="InterPro" id="IPR003423">
    <property type="entry name" value="OMP_efflux"/>
</dbReference>
<feature type="transmembrane region" description="Helical" evidence="9">
    <location>
        <begin position="1036"/>
        <end position="1054"/>
    </location>
</feature>
<dbReference type="SUPFAM" id="SSF82714">
    <property type="entry name" value="Multidrug efflux transporter AcrB TolC docking domain, DN and DC subdomains"/>
    <property type="match status" value="2"/>
</dbReference>
<feature type="transmembrane region" description="Helical" evidence="9">
    <location>
        <begin position="1003"/>
        <end position="1029"/>
    </location>
</feature>
<dbReference type="RefSeq" id="WP_246915739.1">
    <property type="nucleotide sequence ID" value="NZ_CP090145.1"/>
</dbReference>
<dbReference type="Pfam" id="PF00873">
    <property type="entry name" value="ACR_tran"/>
    <property type="match status" value="1"/>
</dbReference>
<sequence length="1449" mass="160123">MLDKIIHFSINNKFIIGLFTFILVIVGVYSTYTLPIDALPDITNNQVQIITTSPTLATQEVEQFITYPIEQSVKSIPKVIELRSISRFGLSVVTVVFEESADIYWARAQISERIKEAENVIPGNLGTPEMAPVSTGLGEIYQYVVFAEKEYEDKIDITQLRTIQDWIIKPQLIGTKGVAEVNTLGGNLKQYEIAVQPDKLKSMNTTITEIFDALESNNENTGGAYIDKKPYAYFIRGIGMVNSIEDIEKIVVKIQNGIPVLIRDVAKVQIGSSIRYGAVTKDGKGEDVSGMVMMLKGENSGEVVKLVKDKIEKIRKTLPEGVVVEPFLDRTVLVDNAIGTVQKNLIEGALIVIFILVLLLGNWRAGLVVASVIPLALLFAISMMKLFGVSGNLMSLGAIDFGLIVDGAVIIVEAIIHRLQIGKKGKLSKQEMNDEVYQASSKIRSSAAFGEIIILIVYLPILALVGIEGKMFGPMAQTVSFAILGAFILSLTYVPMMSALVLKKQTGHKKNFSDKIIEKIHNIYEPILEKALKIKVVIISVAVGLFAISLFIFNTLGGEFIPTLDEGNIATHVIIASGSSLSQEIETTTKAEQILKARFPEIKMIVSKIGSAEIPTDPMPIEAADMMIILKDKDEWTSAETKEELMEKMEHALDEIPGVFTEFSQPIQMRFNELMTGVRSDVAVKIFGEDIDMLVSKGDEVVQLIKDIKGVTGVKAERVAGLPQITIRYNKDKMAAYGLNVNDLNRVVRMGFAGEKAGVVYEGEKRFDLVVRLESNNRSDISNLQSLFVTLPSGNQIPLNQVAEVNYEDGPMQISREDGKRRIVVGFNVRGADVKTVVEKIQAKLDTSLKLPDGYYTTYGGQFENLVQANKRLSIAVPIALGLILVLLYFTFKSMKQSLLIFTAIPLSAIGGVFALWLRGMPFSISAGVGFIALFGVAVLNGIVLIGYFNQLKQEGMDNIYDRIKEGTKVRLRPVILTAAVASLGFLPMAISSSAGAEVQKPLATVVIGGLLTATLLTLIVLPILYYYLENGIKKSIGINTKIIPIVILSLWSMNSNAQSTQELDINKAIELGLKNNQNVQASVLESKMAEQLTKSAFELPKTDISGTFGQINTYSNDKNFSISQSINPFQIGAKKKLLKENSNASQNKLGIAKQEMIFSIRQSWNEMLFFQKQKTLLEEQNIVMQKFVKAASLKYSTGETNALEKNIAIAKQQELEQKIKQNNTQISIEKSKLKMLMNLETDFVAVDTSFLVLPIIILKDSTYFESNPSLQLANNQIKIAEANHKLEKSALYPEFSAGYFMQSMVGNQEVNGQTVNYGNNLDFKGFSVGIALPIFVGSTVAKSKATKTSIEVEQKNFEYLQEQIKSQYDQQMEQLNTYKSLTDYYSTIAIPNANDIIKNASKGYQNGAISYVEYVNSLETALQIQLNNTEAVRNYNQTVINLQYLINQ</sequence>
<evidence type="ECO:0000313" key="10">
    <source>
        <dbReference type="EMBL" id="UOX32974.1"/>
    </source>
</evidence>
<keyword evidence="7 9" id="KW-1133">Transmembrane helix</keyword>
<name>A0ABY4HMC2_9FLAO</name>
<feature type="transmembrane region" description="Helical" evidence="9">
    <location>
        <begin position="536"/>
        <end position="556"/>
    </location>
</feature>
<proteinExistence type="inferred from homology"/>
<feature type="transmembrane region" description="Helical" evidence="9">
    <location>
        <begin position="873"/>
        <end position="892"/>
    </location>
</feature>
<feature type="transmembrane region" description="Helical" evidence="9">
    <location>
        <begin position="12"/>
        <end position="32"/>
    </location>
</feature>
<evidence type="ECO:0000256" key="4">
    <source>
        <dbReference type="ARBA" id="ARBA00022448"/>
    </source>
</evidence>
<evidence type="ECO:0000256" key="6">
    <source>
        <dbReference type="ARBA" id="ARBA00022692"/>
    </source>
</evidence>
<evidence type="ECO:0000313" key="11">
    <source>
        <dbReference type="Proteomes" id="UP000830454"/>
    </source>
</evidence>
<dbReference type="PRINTS" id="PR00702">
    <property type="entry name" value="ACRIFLAVINRP"/>
</dbReference>
<dbReference type="SUPFAM" id="SSF56954">
    <property type="entry name" value="Outer membrane efflux proteins (OEP)"/>
    <property type="match status" value="1"/>
</dbReference>
<dbReference type="SUPFAM" id="SSF82866">
    <property type="entry name" value="Multidrug efflux transporter AcrB transmembrane domain"/>
    <property type="match status" value="2"/>
</dbReference>
<evidence type="ECO:0000256" key="1">
    <source>
        <dbReference type="ARBA" id="ARBA00004651"/>
    </source>
</evidence>
<evidence type="ECO:0000256" key="9">
    <source>
        <dbReference type="SAM" id="Phobius"/>
    </source>
</evidence>
<keyword evidence="5" id="KW-1003">Cell membrane</keyword>
<dbReference type="NCBIfam" id="TIGR00914">
    <property type="entry name" value="2A0601"/>
    <property type="match status" value="1"/>
</dbReference>
<feature type="transmembrane region" description="Helical" evidence="9">
    <location>
        <begin position="344"/>
        <end position="360"/>
    </location>
</feature>
<accession>A0ABY4HMC2</accession>
<feature type="transmembrane region" description="Helical" evidence="9">
    <location>
        <begin position="899"/>
        <end position="918"/>
    </location>
</feature>